<dbReference type="Pfam" id="PF00294">
    <property type="entry name" value="PfkB"/>
    <property type="match status" value="1"/>
</dbReference>
<dbReference type="SUPFAM" id="SSF53613">
    <property type="entry name" value="Ribokinase-like"/>
    <property type="match status" value="1"/>
</dbReference>
<organism evidence="5 6">
    <name type="scientific">Paenibacillus ottowii</name>
    <dbReference type="NCBI Taxonomy" id="2315729"/>
    <lineage>
        <taxon>Bacteria</taxon>
        <taxon>Bacillati</taxon>
        <taxon>Bacillota</taxon>
        <taxon>Bacilli</taxon>
        <taxon>Bacillales</taxon>
        <taxon>Paenibacillaceae</taxon>
        <taxon>Paenibacillus</taxon>
    </lineage>
</organism>
<gene>
    <name evidence="5" type="ORF">FKV70_10245</name>
</gene>
<dbReference type="InterPro" id="IPR050306">
    <property type="entry name" value="PfkB_Carbo_kinase"/>
</dbReference>
<comment type="caution">
    <text evidence="5">The sequence shown here is derived from an EMBL/GenBank/DDBJ whole genome shotgun (WGS) entry which is preliminary data.</text>
</comment>
<keyword evidence="6" id="KW-1185">Reference proteome</keyword>
<dbReference type="Gene3D" id="3.40.1190.20">
    <property type="match status" value="1"/>
</dbReference>
<dbReference type="PANTHER" id="PTHR43085:SF41">
    <property type="entry name" value="FRUCTOSELYSINE 6-KINASE"/>
    <property type="match status" value="1"/>
</dbReference>
<feature type="domain" description="Carbohydrate kinase PfkB" evidence="4">
    <location>
        <begin position="14"/>
        <end position="251"/>
    </location>
</feature>
<evidence type="ECO:0000259" key="4">
    <source>
        <dbReference type="Pfam" id="PF00294"/>
    </source>
</evidence>
<comment type="similarity">
    <text evidence="1">Belongs to the carbohydrate kinase PfkB family.</text>
</comment>
<proteinExistence type="inferred from homology"/>
<name>A0ABY3B4L6_9BACL</name>
<evidence type="ECO:0000313" key="5">
    <source>
        <dbReference type="EMBL" id="TQR98565.1"/>
    </source>
</evidence>
<accession>A0ABY3B4L6</accession>
<evidence type="ECO:0000256" key="1">
    <source>
        <dbReference type="ARBA" id="ARBA00010688"/>
    </source>
</evidence>
<reference evidence="5 6" key="1">
    <citation type="submission" date="2019-07" db="EMBL/GenBank/DDBJ databases">
        <title>Paenibacillus ottowii sp. nov. isolated from a fermentation system processing bovine manure.</title>
        <authorList>
            <person name="Velazquez L.F."/>
            <person name="Rajbanshi S."/>
            <person name="Guan S."/>
            <person name="Hinchee M."/>
            <person name="Welsh A."/>
        </authorList>
    </citation>
    <scope>NUCLEOTIDE SEQUENCE [LARGE SCALE GENOMIC DNA]</scope>
    <source>
        <strain evidence="5 6">MS2379</strain>
    </source>
</reference>
<evidence type="ECO:0000256" key="2">
    <source>
        <dbReference type="ARBA" id="ARBA00022679"/>
    </source>
</evidence>
<protein>
    <submittedName>
        <fullName evidence="5">Fructoselysine 6-kinase</fullName>
    </submittedName>
</protein>
<dbReference type="EMBL" id="VIJZ01000004">
    <property type="protein sequence ID" value="TQR98565.1"/>
    <property type="molecule type" value="Genomic_DNA"/>
</dbReference>
<evidence type="ECO:0000256" key="3">
    <source>
        <dbReference type="ARBA" id="ARBA00022777"/>
    </source>
</evidence>
<sequence>MEQYKVIGIGDNVVDKYVHQGMMYPGGNALNFCAYARMCGMEASYLGKFGNDPIAQYIQKVIDDLEIEHNHCRIFEGENGYARVTLEDGDRVFLGSNKGGIAKEKAWDFTESDLNYIKNFSVIHTSLNSYIEQDLATLKKTNVPISYDFSVRWNDEYLEQICRYADISFLSCSHLTEAERKREMLKAQKFGSKIVMGTVGENGSFALYKDHWMHQPAVLTDAVDTMGAGDSYITAFIVEMIRSSKAGKIFYSEDEDMLRSIKASMEKGAVFAAKICQINGAFGHGTPTRCSDSEE</sequence>
<dbReference type="PANTHER" id="PTHR43085">
    <property type="entry name" value="HEXOKINASE FAMILY MEMBER"/>
    <property type="match status" value="1"/>
</dbReference>
<dbReference type="RefSeq" id="WP_142612775.1">
    <property type="nucleotide sequence ID" value="NZ_VIJZ01000004.1"/>
</dbReference>
<dbReference type="InterPro" id="IPR029056">
    <property type="entry name" value="Ribokinase-like"/>
</dbReference>
<keyword evidence="2" id="KW-0808">Transferase</keyword>
<dbReference type="Proteomes" id="UP000319219">
    <property type="component" value="Unassembled WGS sequence"/>
</dbReference>
<dbReference type="InterPro" id="IPR011611">
    <property type="entry name" value="PfkB_dom"/>
</dbReference>
<keyword evidence="3" id="KW-0418">Kinase</keyword>
<evidence type="ECO:0000313" key="6">
    <source>
        <dbReference type="Proteomes" id="UP000319219"/>
    </source>
</evidence>